<evidence type="ECO:0000313" key="3">
    <source>
        <dbReference type="EMBL" id="CAF1662422.1"/>
    </source>
</evidence>
<evidence type="ECO:0000313" key="12">
    <source>
        <dbReference type="Proteomes" id="UP000663856"/>
    </source>
</evidence>
<dbReference type="EMBL" id="CAJOBH010000347">
    <property type="protein sequence ID" value="CAF3783968.1"/>
    <property type="molecule type" value="Genomic_DNA"/>
</dbReference>
<organism evidence="4 12">
    <name type="scientific">Rotaria magnacalcarata</name>
    <dbReference type="NCBI Taxonomy" id="392030"/>
    <lineage>
        <taxon>Eukaryota</taxon>
        <taxon>Metazoa</taxon>
        <taxon>Spiralia</taxon>
        <taxon>Gnathifera</taxon>
        <taxon>Rotifera</taxon>
        <taxon>Eurotatoria</taxon>
        <taxon>Bdelloidea</taxon>
        <taxon>Philodinida</taxon>
        <taxon>Philodinidae</taxon>
        <taxon>Rotaria</taxon>
    </lineage>
</organism>
<dbReference type="EMBL" id="CAJNRE010015586">
    <property type="protein sequence ID" value="CAF2139089.1"/>
    <property type="molecule type" value="Genomic_DNA"/>
</dbReference>
<dbReference type="Proteomes" id="UP000681720">
    <property type="component" value="Unassembled WGS sequence"/>
</dbReference>
<dbReference type="EMBL" id="CAJOBI010003864">
    <property type="protein sequence ID" value="CAF3983137.1"/>
    <property type="molecule type" value="Genomic_DNA"/>
</dbReference>
<dbReference type="EMBL" id="CAJNRG010014262">
    <property type="protein sequence ID" value="CAF2154168.1"/>
    <property type="molecule type" value="Genomic_DNA"/>
</dbReference>
<evidence type="ECO:0000313" key="9">
    <source>
        <dbReference type="EMBL" id="CAF4026823.1"/>
    </source>
</evidence>
<feature type="transmembrane region" description="Helical" evidence="1">
    <location>
        <begin position="45"/>
        <end position="69"/>
    </location>
</feature>
<evidence type="ECO:0000313" key="10">
    <source>
        <dbReference type="EMBL" id="CAF4234572.1"/>
    </source>
</evidence>
<evidence type="ECO:0000313" key="4">
    <source>
        <dbReference type="EMBL" id="CAF2103827.1"/>
    </source>
</evidence>
<dbReference type="Proteomes" id="UP000663824">
    <property type="component" value="Unassembled WGS sequence"/>
</dbReference>
<dbReference type="AlphaFoldDB" id="A0A816U2A3"/>
<dbReference type="EMBL" id="CAJNOV010011832">
    <property type="protein sequence ID" value="CAF1466484.1"/>
    <property type="molecule type" value="Genomic_DNA"/>
</dbReference>
<sequence length="159" mass="17560">MNTSTFSFDYWWEPAQSSLLYGEPQTMSNKIGRPHDSDSRYSVRFIIITGIIGFICLVAAISLIIIGTIGLRDYGFANGPLIAGIVLFGVGGALIIVACLAAETCHRLLSSKSIESQFHSVANFFQIPCDYASGKRWYDRYNGILSSLQHHHRSGRPSI</sequence>
<keyword evidence="1" id="KW-1133">Transmembrane helix</keyword>
<dbReference type="EMBL" id="CAJNOW010018020">
    <property type="protein sequence ID" value="CAF1662422.1"/>
    <property type="molecule type" value="Genomic_DNA"/>
</dbReference>
<dbReference type="Proteomes" id="UP000663887">
    <property type="component" value="Unassembled WGS sequence"/>
</dbReference>
<keyword evidence="13" id="KW-1185">Reference proteome</keyword>
<dbReference type="Proteomes" id="UP000681967">
    <property type="component" value="Unassembled WGS sequence"/>
</dbReference>
<protein>
    <submittedName>
        <fullName evidence="4">Uncharacterized protein</fullName>
    </submittedName>
</protein>
<evidence type="ECO:0000313" key="7">
    <source>
        <dbReference type="EMBL" id="CAF3783968.1"/>
    </source>
</evidence>
<evidence type="ECO:0000313" key="11">
    <source>
        <dbReference type="EMBL" id="CAF4243035.1"/>
    </source>
</evidence>
<dbReference type="Proteomes" id="UP000663856">
    <property type="component" value="Unassembled WGS sequence"/>
</dbReference>
<dbReference type="Proteomes" id="UP000663842">
    <property type="component" value="Unassembled WGS sequence"/>
</dbReference>
<gene>
    <name evidence="7" type="ORF">BYL167_LOCUS2084</name>
    <name evidence="2" type="ORF">CJN711_LOCUS25411</name>
    <name evidence="9" type="ORF">GIL414_LOCUS13186</name>
    <name evidence="3" type="ORF">KQP761_LOCUS32389</name>
    <name evidence="5" type="ORF">MBJ925_LOCUS29183</name>
    <name evidence="10" type="ORF">OVN521_LOCUS28167</name>
    <name evidence="8" type="ORF">SMN809_LOCUS10971</name>
    <name evidence="11" type="ORF">UXM345_LOCUS30292</name>
    <name evidence="4" type="ORF">WKI299_LOCUS20734</name>
    <name evidence="6" type="ORF">XDN619_LOCUS29159</name>
</gene>
<dbReference type="EMBL" id="CAJOBJ010005289">
    <property type="protein sequence ID" value="CAF4026823.1"/>
    <property type="molecule type" value="Genomic_DNA"/>
</dbReference>
<feature type="transmembrane region" description="Helical" evidence="1">
    <location>
        <begin position="81"/>
        <end position="102"/>
    </location>
</feature>
<dbReference type="OrthoDB" id="10483527at2759"/>
<reference evidence="4" key="1">
    <citation type="submission" date="2021-02" db="EMBL/GenBank/DDBJ databases">
        <authorList>
            <person name="Nowell W R."/>
        </authorList>
    </citation>
    <scope>NUCLEOTIDE SEQUENCE</scope>
</reference>
<dbReference type="Proteomes" id="UP000663866">
    <property type="component" value="Unassembled WGS sequence"/>
</dbReference>
<evidence type="ECO:0000256" key="1">
    <source>
        <dbReference type="SAM" id="Phobius"/>
    </source>
</evidence>
<evidence type="ECO:0000313" key="6">
    <source>
        <dbReference type="EMBL" id="CAF2154168.1"/>
    </source>
</evidence>
<dbReference type="EMBL" id="CAJOBF010007854">
    <property type="protein sequence ID" value="CAF4243035.1"/>
    <property type="molecule type" value="Genomic_DNA"/>
</dbReference>
<proteinExistence type="predicted"/>
<dbReference type="Proteomes" id="UP000663855">
    <property type="component" value="Unassembled WGS sequence"/>
</dbReference>
<evidence type="ECO:0000313" key="8">
    <source>
        <dbReference type="EMBL" id="CAF3983137.1"/>
    </source>
</evidence>
<dbReference type="EMBL" id="CAJOBG010008084">
    <property type="protein sequence ID" value="CAF4234572.1"/>
    <property type="molecule type" value="Genomic_DNA"/>
</dbReference>
<keyword evidence="1" id="KW-0472">Membrane</keyword>
<dbReference type="Proteomes" id="UP000676336">
    <property type="component" value="Unassembled WGS sequence"/>
</dbReference>
<evidence type="ECO:0000313" key="2">
    <source>
        <dbReference type="EMBL" id="CAF1466484.1"/>
    </source>
</evidence>
<keyword evidence="1" id="KW-0812">Transmembrane</keyword>
<name>A0A816U2A3_9BILA</name>
<comment type="caution">
    <text evidence="4">The sequence shown here is derived from an EMBL/GenBank/DDBJ whole genome shotgun (WGS) entry which is preliminary data.</text>
</comment>
<dbReference type="Proteomes" id="UP000663834">
    <property type="component" value="Unassembled WGS sequence"/>
</dbReference>
<dbReference type="EMBL" id="CAJNRF010008720">
    <property type="protein sequence ID" value="CAF2103827.1"/>
    <property type="molecule type" value="Genomic_DNA"/>
</dbReference>
<accession>A0A816U2A3</accession>
<evidence type="ECO:0000313" key="5">
    <source>
        <dbReference type="EMBL" id="CAF2139089.1"/>
    </source>
</evidence>
<evidence type="ECO:0000313" key="13">
    <source>
        <dbReference type="Proteomes" id="UP000663866"/>
    </source>
</evidence>